<organism evidence="5 6">
    <name type="scientific">Auraticoccus cholistanensis</name>
    <dbReference type="NCBI Taxonomy" id="2656650"/>
    <lineage>
        <taxon>Bacteria</taxon>
        <taxon>Bacillati</taxon>
        <taxon>Actinomycetota</taxon>
        <taxon>Actinomycetes</taxon>
        <taxon>Propionibacteriales</taxon>
        <taxon>Propionibacteriaceae</taxon>
        <taxon>Auraticoccus</taxon>
    </lineage>
</organism>
<evidence type="ECO:0000313" key="6">
    <source>
        <dbReference type="Proteomes" id="UP000435304"/>
    </source>
</evidence>
<sequence length="232" mass="23481">MTTRSLVVVSAGLSVPSSTRLLADRLTEAARRALSEAGDEVVVEVVELRELAHEMTDQLLTGVPGEQLERVHNSLAAADAVIAVTPVFAASYSGLFKTFVDLLPPQVLAGTPVLLGATAGSARHSLALDQAMRPLFGYLRALVVPTGVVAATGDFGSGSARGDFGSGSARGDFGSGSARVDVGSGADLAARVDRAGAELAALVRLPAPAPAAEPTAASPGLTPFEQLLAGRG</sequence>
<keyword evidence="6" id="KW-1185">Reference proteome</keyword>
<dbReference type="Gene3D" id="3.40.50.360">
    <property type="match status" value="1"/>
</dbReference>
<dbReference type="Pfam" id="PF03358">
    <property type="entry name" value="FMN_red"/>
    <property type="match status" value="1"/>
</dbReference>
<gene>
    <name evidence="5" type="ORF">GC722_15335</name>
</gene>
<dbReference type="GO" id="GO:0016491">
    <property type="term" value="F:oxidoreductase activity"/>
    <property type="evidence" value="ECO:0007669"/>
    <property type="project" value="UniProtKB-KW"/>
</dbReference>
<dbReference type="SUPFAM" id="SSF52218">
    <property type="entry name" value="Flavoproteins"/>
    <property type="match status" value="1"/>
</dbReference>
<feature type="domain" description="NADPH-dependent FMN reductase-like" evidence="4">
    <location>
        <begin position="6"/>
        <end position="152"/>
    </location>
</feature>
<dbReference type="EMBL" id="WPCU01000010">
    <property type="protein sequence ID" value="MVA77384.1"/>
    <property type="molecule type" value="Genomic_DNA"/>
</dbReference>
<dbReference type="PANTHER" id="PTHR43408">
    <property type="entry name" value="FMN REDUCTASE (NADPH)"/>
    <property type="match status" value="1"/>
</dbReference>
<dbReference type="InterPro" id="IPR051814">
    <property type="entry name" value="NAD(P)H-dep_FMN_reductase"/>
</dbReference>
<dbReference type="Proteomes" id="UP000435304">
    <property type="component" value="Unassembled WGS sequence"/>
</dbReference>
<name>A0A6A9UZF7_9ACTN</name>
<evidence type="ECO:0000259" key="4">
    <source>
        <dbReference type="Pfam" id="PF03358"/>
    </source>
</evidence>
<evidence type="ECO:0000313" key="5">
    <source>
        <dbReference type="EMBL" id="MVA77384.1"/>
    </source>
</evidence>
<evidence type="ECO:0000256" key="3">
    <source>
        <dbReference type="ARBA" id="ARBA00023002"/>
    </source>
</evidence>
<comment type="caution">
    <text evidence="5">The sequence shown here is derived from an EMBL/GenBank/DDBJ whole genome shotgun (WGS) entry which is preliminary data.</text>
</comment>
<evidence type="ECO:0000256" key="1">
    <source>
        <dbReference type="ARBA" id="ARBA00022630"/>
    </source>
</evidence>
<protein>
    <submittedName>
        <fullName evidence="5">NADPH-dependent FMN reductase</fullName>
    </submittedName>
</protein>
<dbReference type="InterPro" id="IPR005025">
    <property type="entry name" value="FMN_Rdtase-like_dom"/>
</dbReference>
<keyword evidence="1" id="KW-0285">Flavoprotein</keyword>
<dbReference type="AlphaFoldDB" id="A0A6A9UZF7"/>
<dbReference type="RefSeq" id="WP_156611566.1">
    <property type="nucleotide sequence ID" value="NZ_WPCU01000010.1"/>
</dbReference>
<evidence type="ECO:0000256" key="2">
    <source>
        <dbReference type="ARBA" id="ARBA00022643"/>
    </source>
</evidence>
<dbReference type="InterPro" id="IPR029039">
    <property type="entry name" value="Flavoprotein-like_sf"/>
</dbReference>
<dbReference type="NCBIfam" id="TIGR04037">
    <property type="entry name" value="LLM_duo_CE1759"/>
    <property type="match status" value="1"/>
</dbReference>
<dbReference type="PANTHER" id="PTHR43408:SF2">
    <property type="entry name" value="FMN REDUCTASE (NADPH)"/>
    <property type="match status" value="1"/>
</dbReference>
<accession>A0A6A9UZF7</accession>
<dbReference type="InterPro" id="IPR023932">
    <property type="entry name" value="CE1759_FMN_reduct"/>
</dbReference>
<proteinExistence type="predicted"/>
<keyword evidence="3" id="KW-0560">Oxidoreductase</keyword>
<reference evidence="5 6" key="1">
    <citation type="submission" date="2019-12" db="EMBL/GenBank/DDBJ databases">
        <title>Auraticoccus cholistani sp. nov., an actinomycete isolated from soil of Cholistan desert.</title>
        <authorList>
            <person name="Cheema M.T."/>
        </authorList>
    </citation>
    <scope>NUCLEOTIDE SEQUENCE [LARGE SCALE GENOMIC DNA]</scope>
    <source>
        <strain evidence="5 6">F435</strain>
    </source>
</reference>
<keyword evidence="2" id="KW-0288">FMN</keyword>